<accession>A0A8S5Q767</accession>
<organism evidence="1">
    <name type="scientific">Siphoviridae sp. ctrzs15</name>
    <dbReference type="NCBI Taxonomy" id="2825691"/>
    <lineage>
        <taxon>Viruses</taxon>
        <taxon>Duplodnaviria</taxon>
        <taxon>Heunggongvirae</taxon>
        <taxon>Uroviricota</taxon>
        <taxon>Caudoviricetes</taxon>
    </lineage>
</organism>
<proteinExistence type="predicted"/>
<dbReference type="EMBL" id="BK015587">
    <property type="protein sequence ID" value="DAE14565.1"/>
    <property type="molecule type" value="Genomic_DNA"/>
</dbReference>
<evidence type="ECO:0000313" key="1">
    <source>
        <dbReference type="EMBL" id="DAE14565.1"/>
    </source>
</evidence>
<sequence length="378" mass="41421">MAEKEIMCKVFSRENTDASLFTIVDNLKNVIKAAASNKYGHTNMIQKFSMDNYMSEMQKVKEAVLLYCQKFANVGDIKTKTDVAMAFDNKNFTTMFNSIVVSALRGVMVEAVSPQLNALCNIVTVEVGDSYTWDIDTKGLPIAQRGSYNDNVAILRGYASSSITISPKVYCIGTTLDYIRILANDYDFGAELARVVMGMLYAQYKLVVNTIFTAANILDTALVSAAWNSNSFVQLASDIKALNGGAGVTAYGTLVAFNKIAALATTGGYGFVSQDEIIRNGYLGKIFGVDCVVLDQATDYSAPFLTATAASLRLIPDNYIVLLSTVGDKPIKLVRENYIRVRMIEAQDNSLNRIEYNYFQSFDAGYATQAHYGLQATA</sequence>
<protein>
    <submittedName>
        <fullName evidence="1">Capsid protein</fullName>
    </submittedName>
</protein>
<reference evidence="1" key="1">
    <citation type="journal article" date="2021" name="Proc. Natl. Acad. Sci. U.S.A.">
        <title>A Catalog of Tens of Thousands of Viruses from Human Metagenomes Reveals Hidden Associations with Chronic Diseases.</title>
        <authorList>
            <person name="Tisza M.J."/>
            <person name="Buck C.B."/>
        </authorList>
    </citation>
    <scope>NUCLEOTIDE SEQUENCE</scope>
    <source>
        <strain evidence="1">Ctrzs15</strain>
    </source>
</reference>
<name>A0A8S5Q767_9CAUD</name>